<dbReference type="Proteomes" id="UP001241758">
    <property type="component" value="Unassembled WGS sequence"/>
</dbReference>
<proteinExistence type="predicted"/>
<sequence>MNRAEAIPVDGSRSTTEPSSGRAQAVLPPAPGEASPPQVTTPTRAAGGNDLAVRLTVRLRPPAPALPPYRGRAAVVTHRGRPDSTPDRLPVRRAGPAAFPDQRAGGLPAPWAGILPDPWAGALPDRRAGQPAEARAGSGSVTRRTGRGRGPIAARRVVGL</sequence>
<name>A0ABT6WMM4_9ACTN</name>
<feature type="region of interest" description="Disordered" evidence="1">
    <location>
        <begin position="61"/>
        <end position="160"/>
    </location>
</feature>
<dbReference type="RefSeq" id="WP_282762018.1">
    <property type="nucleotide sequence ID" value="NZ_JASCTH010000013.1"/>
</dbReference>
<feature type="compositionally biased region" description="Basic and acidic residues" evidence="1">
    <location>
        <begin position="80"/>
        <end position="90"/>
    </location>
</feature>
<gene>
    <name evidence="2" type="ORF">QLQ12_20435</name>
</gene>
<feature type="compositionally biased region" description="Polar residues" evidence="1">
    <location>
        <begin position="12"/>
        <end position="22"/>
    </location>
</feature>
<accession>A0ABT6WMM4</accession>
<evidence type="ECO:0000313" key="3">
    <source>
        <dbReference type="Proteomes" id="UP001241758"/>
    </source>
</evidence>
<reference evidence="2 3" key="1">
    <citation type="submission" date="2023-05" db="EMBL/GenBank/DDBJ databases">
        <title>Actinoplanes sp. NEAU-A12 genome sequencing.</title>
        <authorList>
            <person name="Wang Z.-S."/>
        </authorList>
    </citation>
    <scope>NUCLEOTIDE SEQUENCE [LARGE SCALE GENOMIC DNA]</scope>
    <source>
        <strain evidence="2 3">NEAU-A12</strain>
    </source>
</reference>
<evidence type="ECO:0000313" key="2">
    <source>
        <dbReference type="EMBL" id="MDI6100986.1"/>
    </source>
</evidence>
<evidence type="ECO:0000256" key="1">
    <source>
        <dbReference type="SAM" id="MobiDB-lite"/>
    </source>
</evidence>
<organism evidence="2 3">
    <name type="scientific">Actinoplanes sandaracinus</name>
    <dbReference type="NCBI Taxonomy" id="3045177"/>
    <lineage>
        <taxon>Bacteria</taxon>
        <taxon>Bacillati</taxon>
        <taxon>Actinomycetota</taxon>
        <taxon>Actinomycetes</taxon>
        <taxon>Micromonosporales</taxon>
        <taxon>Micromonosporaceae</taxon>
        <taxon>Actinoplanes</taxon>
    </lineage>
</organism>
<comment type="caution">
    <text evidence="2">The sequence shown here is derived from an EMBL/GenBank/DDBJ whole genome shotgun (WGS) entry which is preliminary data.</text>
</comment>
<feature type="compositionally biased region" description="Low complexity" evidence="1">
    <location>
        <begin position="150"/>
        <end position="160"/>
    </location>
</feature>
<feature type="region of interest" description="Disordered" evidence="1">
    <location>
        <begin position="1"/>
        <end position="49"/>
    </location>
</feature>
<protein>
    <submittedName>
        <fullName evidence="2">Uncharacterized protein</fullName>
    </submittedName>
</protein>
<dbReference type="EMBL" id="JASCTH010000013">
    <property type="protein sequence ID" value="MDI6100986.1"/>
    <property type="molecule type" value="Genomic_DNA"/>
</dbReference>
<keyword evidence="3" id="KW-1185">Reference proteome</keyword>